<reference evidence="1" key="1">
    <citation type="submission" date="2020-07" db="EMBL/GenBank/DDBJ databases">
        <title>Methanobacterium. sp. MethCan genome.</title>
        <authorList>
            <person name="Postec A."/>
            <person name="Quemeneur M."/>
        </authorList>
    </citation>
    <scope>NUCLEOTIDE SEQUENCE</scope>
    <source>
        <strain evidence="1">MethCAN</strain>
    </source>
</reference>
<protein>
    <submittedName>
        <fullName evidence="1">Uncharacterized protein</fullName>
    </submittedName>
</protein>
<keyword evidence="2" id="KW-1185">Reference proteome</keyword>
<organism evidence="1 2">
    <name type="scientific">Methanobacterium alkalithermotolerans</name>
    <dbReference type="NCBI Taxonomy" id="2731220"/>
    <lineage>
        <taxon>Archaea</taxon>
        <taxon>Methanobacteriati</taxon>
        <taxon>Methanobacteriota</taxon>
        <taxon>Methanomada group</taxon>
        <taxon>Methanobacteria</taxon>
        <taxon>Methanobacteriales</taxon>
        <taxon>Methanobacteriaceae</taxon>
        <taxon>Methanobacterium</taxon>
    </lineage>
</organism>
<evidence type="ECO:0000313" key="2">
    <source>
        <dbReference type="Proteomes" id="UP000681041"/>
    </source>
</evidence>
<dbReference type="Proteomes" id="UP000681041">
    <property type="component" value="Chromosome"/>
</dbReference>
<name>A0A8T8K7G5_9EURY</name>
<evidence type="ECO:0000313" key="1">
    <source>
        <dbReference type="EMBL" id="QUH23772.1"/>
    </source>
</evidence>
<dbReference type="GeneID" id="64820773"/>
<sequence length="84" mass="9852">MVDSNLEKLKKALHNRECTIKQQSKVMEITFKNEEDAEWFENICSSRKGESVLSCMMSMKPPGKNQFKFIFNITDIGRFIEIME</sequence>
<dbReference type="EMBL" id="CP058560">
    <property type="protein sequence ID" value="QUH23772.1"/>
    <property type="molecule type" value="Genomic_DNA"/>
</dbReference>
<dbReference type="RefSeq" id="WP_211532728.1">
    <property type="nucleotide sequence ID" value="NZ_CP058560.1"/>
</dbReference>
<accession>A0A8T8K7G5</accession>
<dbReference type="AlphaFoldDB" id="A0A8T8K7G5"/>
<proteinExistence type="predicted"/>
<gene>
    <name evidence="1" type="ORF">HYG87_08370</name>
</gene>
<dbReference type="OrthoDB" id="67284at2157"/>
<dbReference type="KEGG" id="meme:HYG87_08370"/>